<dbReference type="PROSITE" id="PS51257">
    <property type="entry name" value="PROKAR_LIPOPROTEIN"/>
    <property type="match status" value="1"/>
</dbReference>
<feature type="signal peptide" evidence="5">
    <location>
        <begin position="1"/>
        <end position="26"/>
    </location>
</feature>
<feature type="chain" id="PRO_5045992221" evidence="5">
    <location>
        <begin position="27"/>
        <end position="109"/>
    </location>
</feature>
<evidence type="ECO:0000259" key="6">
    <source>
        <dbReference type="Pfam" id="PF09864"/>
    </source>
</evidence>
<evidence type="ECO:0000256" key="4">
    <source>
        <dbReference type="ARBA" id="ARBA00023288"/>
    </source>
</evidence>
<keyword evidence="2" id="KW-0472">Membrane</keyword>
<dbReference type="Pfam" id="PF09864">
    <property type="entry name" value="MliC"/>
    <property type="match status" value="1"/>
</dbReference>
<evidence type="ECO:0000313" key="7">
    <source>
        <dbReference type="EMBL" id="MBD1597325.1"/>
    </source>
</evidence>
<sequence length="109" mass="11362">MKGVAGLLCCALLVGCAGFGSKAASAPPSITWVCDSQATFDWFYTSAAHDRVSLRLGGSQQVYDLVAEPSAGQGTLFSDGVLAFNIRGEEGLVYWVATNDLIGRGCKAP</sequence>
<organism evidence="7 8">
    <name type="scientific">Pseudomonas typographi</name>
    <dbReference type="NCBI Taxonomy" id="2715964"/>
    <lineage>
        <taxon>Bacteria</taxon>
        <taxon>Pseudomonadati</taxon>
        <taxon>Pseudomonadota</taxon>
        <taxon>Gammaproteobacteria</taxon>
        <taxon>Pseudomonadales</taxon>
        <taxon>Pseudomonadaceae</taxon>
        <taxon>Pseudomonas</taxon>
    </lineage>
</organism>
<accession>A0ABR7YVY6</accession>
<feature type="domain" description="C-type lysozyme inhibitor" evidence="6">
    <location>
        <begin position="32"/>
        <end position="100"/>
    </location>
</feature>
<evidence type="ECO:0000256" key="1">
    <source>
        <dbReference type="ARBA" id="ARBA00022729"/>
    </source>
</evidence>
<keyword evidence="3" id="KW-0564">Palmitate</keyword>
<dbReference type="EMBL" id="JAAOCA010000001">
    <property type="protein sequence ID" value="MBD1597325.1"/>
    <property type="molecule type" value="Genomic_DNA"/>
</dbReference>
<dbReference type="InterPro" id="IPR018660">
    <property type="entry name" value="MliC"/>
</dbReference>
<protein>
    <submittedName>
        <fullName evidence="7">Lysozyme inhibitor</fullName>
    </submittedName>
</protein>
<keyword evidence="1 5" id="KW-0732">Signal</keyword>
<evidence type="ECO:0000313" key="8">
    <source>
        <dbReference type="Proteomes" id="UP000805841"/>
    </source>
</evidence>
<dbReference type="InterPro" id="IPR036328">
    <property type="entry name" value="MliC_sf"/>
</dbReference>
<evidence type="ECO:0000256" key="2">
    <source>
        <dbReference type="ARBA" id="ARBA00023136"/>
    </source>
</evidence>
<keyword evidence="8" id="KW-1185">Reference proteome</keyword>
<keyword evidence="4" id="KW-0449">Lipoprotein</keyword>
<dbReference type="RefSeq" id="WP_190416741.1">
    <property type="nucleotide sequence ID" value="NZ_JAAOCA010000001.1"/>
</dbReference>
<gene>
    <name evidence="7" type="ORF">HAQ05_01170</name>
</gene>
<name>A0ABR7YVY6_9PSED</name>
<proteinExistence type="predicted"/>
<reference evidence="7 8" key="1">
    <citation type="journal article" date="2020" name="Insects">
        <title>Bacteria Belonging to Pseudomonas typographi sp. nov. from the Bark Beetle Ips typographus Have Genomic Potential to Aid in the Host Ecology.</title>
        <authorList>
            <person name="Peral-Aranega E."/>
            <person name="Saati-Santamaria Z."/>
            <person name="Kolarik M."/>
            <person name="Rivas R."/>
            <person name="Garcia-Fraile P."/>
        </authorList>
    </citation>
    <scope>NUCLEOTIDE SEQUENCE [LARGE SCALE GENOMIC DNA]</scope>
    <source>
        <strain evidence="7 8">CA3A</strain>
    </source>
</reference>
<dbReference type="Proteomes" id="UP000805841">
    <property type="component" value="Unassembled WGS sequence"/>
</dbReference>
<dbReference type="SUPFAM" id="SSF141488">
    <property type="entry name" value="YdhA-like"/>
    <property type="match status" value="1"/>
</dbReference>
<comment type="caution">
    <text evidence="7">The sequence shown here is derived from an EMBL/GenBank/DDBJ whole genome shotgun (WGS) entry which is preliminary data.</text>
</comment>
<evidence type="ECO:0000256" key="3">
    <source>
        <dbReference type="ARBA" id="ARBA00023139"/>
    </source>
</evidence>
<evidence type="ECO:0000256" key="5">
    <source>
        <dbReference type="SAM" id="SignalP"/>
    </source>
</evidence>